<dbReference type="Gene3D" id="1.10.3430.10">
    <property type="entry name" value="Ammonium transporter AmtB like domains"/>
    <property type="match status" value="1"/>
</dbReference>
<keyword evidence="7" id="KW-0924">Ammonia transport</keyword>
<organism evidence="10 11">
    <name type="scientific">Phaedon cochleariae</name>
    <name type="common">Mustard beetle</name>
    <dbReference type="NCBI Taxonomy" id="80249"/>
    <lineage>
        <taxon>Eukaryota</taxon>
        <taxon>Metazoa</taxon>
        <taxon>Ecdysozoa</taxon>
        <taxon>Arthropoda</taxon>
        <taxon>Hexapoda</taxon>
        <taxon>Insecta</taxon>
        <taxon>Pterygota</taxon>
        <taxon>Neoptera</taxon>
        <taxon>Endopterygota</taxon>
        <taxon>Coleoptera</taxon>
        <taxon>Polyphaga</taxon>
        <taxon>Cucujiformia</taxon>
        <taxon>Chrysomeloidea</taxon>
        <taxon>Chrysomelidae</taxon>
        <taxon>Chrysomelinae</taxon>
        <taxon>Chrysomelini</taxon>
        <taxon>Phaedon</taxon>
    </lineage>
</organism>
<dbReference type="OrthoDB" id="534912at2759"/>
<feature type="transmembrane region" description="Helical" evidence="8">
    <location>
        <begin position="195"/>
        <end position="216"/>
    </location>
</feature>
<dbReference type="PANTHER" id="PTHR11730:SF6">
    <property type="entry name" value="AMMONIUM TRANSPORTER"/>
    <property type="match status" value="1"/>
</dbReference>
<feature type="domain" description="Ammonium transporter AmtB-like" evidence="9">
    <location>
        <begin position="53"/>
        <end position="428"/>
    </location>
</feature>
<dbReference type="AlphaFoldDB" id="A0A9P0DH51"/>
<evidence type="ECO:0000256" key="7">
    <source>
        <dbReference type="ARBA" id="ARBA00023177"/>
    </source>
</evidence>
<feature type="transmembrane region" description="Helical" evidence="8">
    <location>
        <begin position="394"/>
        <end position="418"/>
    </location>
</feature>
<evidence type="ECO:0000256" key="4">
    <source>
        <dbReference type="ARBA" id="ARBA00022692"/>
    </source>
</evidence>
<evidence type="ECO:0000256" key="2">
    <source>
        <dbReference type="ARBA" id="ARBA00005887"/>
    </source>
</evidence>
<evidence type="ECO:0000256" key="3">
    <source>
        <dbReference type="ARBA" id="ARBA00022448"/>
    </source>
</evidence>
<evidence type="ECO:0000313" key="11">
    <source>
        <dbReference type="Proteomes" id="UP001153737"/>
    </source>
</evidence>
<accession>A0A9P0DH51</accession>
<reference evidence="10" key="2">
    <citation type="submission" date="2022-10" db="EMBL/GenBank/DDBJ databases">
        <authorList>
            <consortium name="ENA_rothamsted_submissions"/>
            <consortium name="culmorum"/>
            <person name="King R."/>
        </authorList>
    </citation>
    <scope>NUCLEOTIDE SEQUENCE</scope>
</reference>
<evidence type="ECO:0000259" key="9">
    <source>
        <dbReference type="Pfam" id="PF00909"/>
    </source>
</evidence>
<evidence type="ECO:0000256" key="1">
    <source>
        <dbReference type="ARBA" id="ARBA00004141"/>
    </source>
</evidence>
<dbReference type="Pfam" id="PF00909">
    <property type="entry name" value="Ammonium_transp"/>
    <property type="match status" value="1"/>
</dbReference>
<evidence type="ECO:0000256" key="8">
    <source>
        <dbReference type="SAM" id="Phobius"/>
    </source>
</evidence>
<proteinExistence type="inferred from homology"/>
<feature type="transmembrane region" description="Helical" evidence="8">
    <location>
        <begin position="237"/>
        <end position="257"/>
    </location>
</feature>
<dbReference type="GO" id="GO:0005886">
    <property type="term" value="C:plasma membrane"/>
    <property type="evidence" value="ECO:0007669"/>
    <property type="project" value="TreeGrafter"/>
</dbReference>
<keyword evidence="5 8" id="KW-1133">Transmembrane helix</keyword>
<dbReference type="PANTHER" id="PTHR11730">
    <property type="entry name" value="AMMONIUM TRANSPORTER"/>
    <property type="match status" value="1"/>
</dbReference>
<keyword evidence="3" id="KW-0813">Transport</keyword>
<feature type="transmembrane region" description="Helical" evidence="8">
    <location>
        <begin position="153"/>
        <end position="175"/>
    </location>
</feature>
<dbReference type="SUPFAM" id="SSF111352">
    <property type="entry name" value="Ammonium transporter"/>
    <property type="match status" value="1"/>
</dbReference>
<comment type="similarity">
    <text evidence="2">Belongs to the ammonia transporter channel (TC 1.A.11.2) family.</text>
</comment>
<feature type="transmembrane region" description="Helical" evidence="8">
    <location>
        <begin position="300"/>
        <end position="320"/>
    </location>
</feature>
<feature type="transmembrane region" description="Helical" evidence="8">
    <location>
        <begin position="326"/>
        <end position="348"/>
    </location>
</feature>
<keyword evidence="11" id="KW-1185">Reference proteome</keyword>
<evidence type="ECO:0000256" key="5">
    <source>
        <dbReference type="ARBA" id="ARBA00022989"/>
    </source>
</evidence>
<feature type="transmembrane region" description="Helical" evidence="8">
    <location>
        <begin position="82"/>
        <end position="107"/>
    </location>
</feature>
<dbReference type="Proteomes" id="UP001153737">
    <property type="component" value="Chromosome 10"/>
</dbReference>
<feature type="transmembrane region" description="Helical" evidence="8">
    <location>
        <begin position="269"/>
        <end position="293"/>
    </location>
</feature>
<evidence type="ECO:0000313" key="10">
    <source>
        <dbReference type="EMBL" id="CAH1117835.1"/>
    </source>
</evidence>
<reference evidence="10" key="1">
    <citation type="submission" date="2022-01" db="EMBL/GenBank/DDBJ databases">
        <authorList>
            <person name="King R."/>
        </authorList>
    </citation>
    <scope>NUCLEOTIDE SEQUENCE</scope>
</reference>
<protein>
    <recommendedName>
        <fullName evidence="9">Ammonium transporter AmtB-like domain-containing protein</fullName>
    </recommendedName>
</protein>
<comment type="subcellular location">
    <subcellularLocation>
        <location evidence="1">Membrane</location>
        <topology evidence="1">Multi-pass membrane protein</topology>
    </subcellularLocation>
</comment>
<gene>
    <name evidence="10" type="ORF">PHAECO_LOCUS2075</name>
</gene>
<dbReference type="GO" id="GO:0097272">
    <property type="term" value="P:ammonium homeostasis"/>
    <property type="evidence" value="ECO:0007669"/>
    <property type="project" value="TreeGrafter"/>
</dbReference>
<dbReference type="InterPro" id="IPR029020">
    <property type="entry name" value="Ammonium/urea_transptr"/>
</dbReference>
<sequence length="563" mass="63767">MSWNRNMNKTRYENLSADYHVPHEYIYYDIFNVQYSRATDTQLVGYGVTTTFLRIIFVLISRLGFIIIQMGSIPIENIYRIIFYNIFEIGNAIASYALVGFILSFGNMTLRGWIGYSSSLSYNLDEAILGISACLLGTAQISTFLIGRIHLVASIAITFLYCAFYQPLLMHWIWHSKGWMNKAVLLNKRVSAKDFAGDLVIHLSSSFVGLMGAMFLGRRLIKLKDLDEHSLGREQSGNTIMGYVFILFGYLAFSLPTPLYQSMRIPDNYIGIIMINNMVAFATGIILVSLLHLIIYRKIFTYWIILRCLQGGIAGVISVAAGVDIYSPYACIAIATVASVFFFFFSILVHNTALEDYCNFTSSHLVCSVLGSMACPLLAQKENFGVSARKIHVLWQFICLIAVSALTLFFAWLVFLFLSLGELLRSKREVMNHQRAVVVQKYLPKRAFLERLFMIDSNTDHIEPSETARNSFLRLEGSKDGGRSGREAVIRTVNYEKQRPMKLNRFKKLTVHNADIVSEANIPLQPIVMSDNRNGGDEDIAETYVETSLASKIRIYPMKENLE</sequence>
<dbReference type="EMBL" id="OU896716">
    <property type="protein sequence ID" value="CAH1117835.1"/>
    <property type="molecule type" value="Genomic_DNA"/>
</dbReference>
<name>A0A9P0DH51_PHACE</name>
<feature type="transmembrane region" description="Helical" evidence="8">
    <location>
        <begin position="127"/>
        <end position="146"/>
    </location>
</feature>
<dbReference type="InterPro" id="IPR024041">
    <property type="entry name" value="NH4_transpt_AmtB-like_dom"/>
</dbReference>
<evidence type="ECO:0000256" key="6">
    <source>
        <dbReference type="ARBA" id="ARBA00023136"/>
    </source>
</evidence>
<keyword evidence="4 8" id="KW-0812">Transmembrane</keyword>
<keyword evidence="6 8" id="KW-0472">Membrane</keyword>
<dbReference type="GO" id="GO:0008519">
    <property type="term" value="F:ammonium channel activity"/>
    <property type="evidence" value="ECO:0007669"/>
    <property type="project" value="InterPro"/>
</dbReference>
<feature type="transmembrane region" description="Helical" evidence="8">
    <location>
        <begin position="52"/>
        <end position="70"/>
    </location>
</feature>